<reference evidence="2 3" key="1">
    <citation type="submission" date="2019-03" db="EMBL/GenBank/DDBJ databases">
        <title>Genomic Encyclopedia of Archaeal and Bacterial Type Strains, Phase II (KMG-II): from individual species to whole genera.</title>
        <authorList>
            <person name="Goeker M."/>
        </authorList>
    </citation>
    <scope>NUCLEOTIDE SEQUENCE [LARGE SCALE GENOMIC DNA]</scope>
    <source>
        <strain evidence="2 3">DSM 24782</strain>
    </source>
</reference>
<dbReference type="RefSeq" id="WP_133763877.1">
    <property type="nucleotide sequence ID" value="NZ_BAAARP010000001.1"/>
</dbReference>
<dbReference type="EMBL" id="SOAM01000001">
    <property type="protein sequence ID" value="TDS79575.1"/>
    <property type="molecule type" value="Genomic_DNA"/>
</dbReference>
<dbReference type="AlphaFoldDB" id="A0A4R7FPB1"/>
<dbReference type="OrthoDB" id="164800at2"/>
<dbReference type="GO" id="GO:0016747">
    <property type="term" value="F:acyltransferase activity, transferring groups other than amino-acyl groups"/>
    <property type="evidence" value="ECO:0007669"/>
    <property type="project" value="InterPro"/>
</dbReference>
<keyword evidence="3" id="KW-1185">Reference proteome</keyword>
<accession>A0A4R7FPB1</accession>
<protein>
    <recommendedName>
        <fullName evidence="1">N-acetyltransferase domain-containing protein</fullName>
    </recommendedName>
</protein>
<evidence type="ECO:0000313" key="3">
    <source>
        <dbReference type="Proteomes" id="UP000295344"/>
    </source>
</evidence>
<sequence length="261" mass="28456">MSDAADLLAAYDAQLRGEAEIRTAARRFRLGPLWIGVFAGDQGFIGYRDLGGLDAGGVRALVRAATAVLAADPTIERIEWKTRQHDAADGLHEALIEAGYEPQEPESIMIGAAELLALDLPLPEDVVLRSVTEPEDVRRASFAADRAFDEEPSAARAAELVERIASGGDEMWIAEVGGEIVCTGRLSPVPGTHFAGIWGGATREDQRRRGIYRALTAARATSALRRGVRWINSDSTEYSRPILERSGFLKVSTTTPYEWHR</sequence>
<evidence type="ECO:0000259" key="1">
    <source>
        <dbReference type="PROSITE" id="PS51186"/>
    </source>
</evidence>
<dbReference type="Pfam" id="PF00583">
    <property type="entry name" value="Acetyltransf_1"/>
    <property type="match status" value="1"/>
</dbReference>
<dbReference type="SUPFAM" id="SSF55729">
    <property type="entry name" value="Acyl-CoA N-acyltransferases (Nat)"/>
    <property type="match status" value="1"/>
</dbReference>
<evidence type="ECO:0000313" key="2">
    <source>
        <dbReference type="EMBL" id="TDS79575.1"/>
    </source>
</evidence>
<dbReference type="Proteomes" id="UP000295344">
    <property type="component" value="Unassembled WGS sequence"/>
</dbReference>
<dbReference type="InterPro" id="IPR016181">
    <property type="entry name" value="Acyl_CoA_acyltransferase"/>
</dbReference>
<dbReference type="PROSITE" id="PS51186">
    <property type="entry name" value="GNAT"/>
    <property type="match status" value="1"/>
</dbReference>
<dbReference type="InterPro" id="IPR000182">
    <property type="entry name" value="GNAT_dom"/>
</dbReference>
<proteinExistence type="predicted"/>
<comment type="caution">
    <text evidence="2">The sequence shown here is derived from an EMBL/GenBank/DDBJ whole genome shotgun (WGS) entry which is preliminary data.</text>
</comment>
<dbReference type="CDD" id="cd04301">
    <property type="entry name" value="NAT_SF"/>
    <property type="match status" value="1"/>
</dbReference>
<organism evidence="2 3">
    <name type="scientific">Amnibacterium kyonggiense</name>
    <dbReference type="NCBI Taxonomy" id="595671"/>
    <lineage>
        <taxon>Bacteria</taxon>
        <taxon>Bacillati</taxon>
        <taxon>Actinomycetota</taxon>
        <taxon>Actinomycetes</taxon>
        <taxon>Micrococcales</taxon>
        <taxon>Microbacteriaceae</taxon>
        <taxon>Amnibacterium</taxon>
    </lineage>
</organism>
<name>A0A4R7FPB1_9MICO</name>
<feature type="domain" description="N-acetyltransferase" evidence="1">
    <location>
        <begin position="126"/>
        <end position="261"/>
    </location>
</feature>
<dbReference type="Gene3D" id="3.40.630.30">
    <property type="match status" value="1"/>
</dbReference>
<gene>
    <name evidence="2" type="ORF">CLV52_0106</name>
</gene>